<dbReference type="PANTHER" id="PTHR33608:SF3">
    <property type="entry name" value="SLR2013 PROTEIN"/>
    <property type="match status" value="1"/>
</dbReference>
<organism evidence="2">
    <name type="scientific">uncultured bacterium Csd4</name>
    <dbReference type="NCBI Taxonomy" id="1637487"/>
    <lineage>
        <taxon>Bacteria</taxon>
        <taxon>environmental samples</taxon>
    </lineage>
</organism>
<accession>A0A0F6WGH8</accession>
<dbReference type="AlphaFoldDB" id="A0A0F6WGH8"/>
<reference evidence="2" key="1">
    <citation type="journal article" date="2015" name="Appl. Microbiol. Biotechnol.">
        <title>Improved ethanol production from biomass by a rumen metagenomic DNA fragment expressed in Escherichia coli MS04 during fermentation.</title>
        <authorList>
            <person name="Loaces I."/>
            <person name="Amarelle V."/>
            <person name="Munoz-Gutierrez I."/>
            <person name="Fabiano E."/>
            <person name="Martinez A."/>
            <person name="Noya F."/>
        </authorList>
    </citation>
    <scope>NUCLEOTIDE SEQUENCE</scope>
</reference>
<dbReference type="EMBL" id="KP843855">
    <property type="protein sequence ID" value="AKF17192.1"/>
    <property type="molecule type" value="Genomic_DNA"/>
</dbReference>
<dbReference type="InterPro" id="IPR002881">
    <property type="entry name" value="DUF58"/>
</dbReference>
<feature type="domain" description="DUF58" evidence="1">
    <location>
        <begin position="1"/>
        <end position="149"/>
    </location>
</feature>
<evidence type="ECO:0000313" key="2">
    <source>
        <dbReference type="EMBL" id="AKF17192.1"/>
    </source>
</evidence>
<proteinExistence type="predicted"/>
<evidence type="ECO:0000259" key="1">
    <source>
        <dbReference type="Pfam" id="PF01882"/>
    </source>
</evidence>
<name>A0A0F6WGH8_9BACT</name>
<dbReference type="PANTHER" id="PTHR33608">
    <property type="entry name" value="BLL2464 PROTEIN"/>
    <property type="match status" value="1"/>
</dbReference>
<dbReference type="Pfam" id="PF01882">
    <property type="entry name" value="DUF58"/>
    <property type="match status" value="1"/>
</dbReference>
<sequence>MVNVYQDERSQQIFSLIDKGRLMQQAFNGMTLLDYAINASLVLSYVAIHRQDKAGVISFANKFDSFVQAGRNQTQMQRIMECLYDQQTTFGESDYSMLCPKVNQLVGKRSFLVLYTNFTDFSSLRRQLPYLRMLNRRHRLLVVFFEDPELQQFATTPQRTESEYFEHVIAEKMIYDRRLIVSTLMQNGVYSLLTTPDELSVDVINKYIEMKSRQLLT</sequence>
<protein>
    <recommendedName>
        <fullName evidence="1">DUF58 domain-containing protein</fullName>
    </recommendedName>
</protein>